<evidence type="ECO:0000313" key="1">
    <source>
        <dbReference type="EMBL" id="JAE24372.1"/>
    </source>
</evidence>
<organism evidence="1">
    <name type="scientific">Arundo donax</name>
    <name type="common">Giant reed</name>
    <name type="synonym">Donax arundinaceus</name>
    <dbReference type="NCBI Taxonomy" id="35708"/>
    <lineage>
        <taxon>Eukaryota</taxon>
        <taxon>Viridiplantae</taxon>
        <taxon>Streptophyta</taxon>
        <taxon>Embryophyta</taxon>
        <taxon>Tracheophyta</taxon>
        <taxon>Spermatophyta</taxon>
        <taxon>Magnoliopsida</taxon>
        <taxon>Liliopsida</taxon>
        <taxon>Poales</taxon>
        <taxon>Poaceae</taxon>
        <taxon>PACMAD clade</taxon>
        <taxon>Arundinoideae</taxon>
        <taxon>Arundineae</taxon>
        <taxon>Arundo</taxon>
    </lineage>
</organism>
<dbReference type="AlphaFoldDB" id="A0A0A9GIR3"/>
<sequence length="69" mass="6978">MRAVGLASFAAGSTDHTTVELPAAMASVPVVETESVALGLSATAPAMGASRLATQTTVRTETLLYQTPT</sequence>
<proteinExistence type="predicted"/>
<reference evidence="1" key="2">
    <citation type="journal article" date="2015" name="Data Brief">
        <title>Shoot transcriptome of the giant reed, Arundo donax.</title>
        <authorList>
            <person name="Barrero R.A."/>
            <person name="Guerrero F.D."/>
            <person name="Moolhuijzen P."/>
            <person name="Goolsby J.A."/>
            <person name="Tidwell J."/>
            <person name="Bellgard S.E."/>
            <person name="Bellgard M.I."/>
        </authorList>
    </citation>
    <scope>NUCLEOTIDE SEQUENCE</scope>
    <source>
        <tissue evidence="1">Shoot tissue taken approximately 20 cm above the soil surface</tissue>
    </source>
</reference>
<protein>
    <submittedName>
        <fullName evidence="1">Uncharacterized protein</fullName>
    </submittedName>
</protein>
<reference evidence="1" key="1">
    <citation type="submission" date="2014-09" db="EMBL/GenBank/DDBJ databases">
        <authorList>
            <person name="Magalhaes I.L.F."/>
            <person name="Oliveira U."/>
            <person name="Santos F.R."/>
            <person name="Vidigal T.H.D.A."/>
            <person name="Brescovit A.D."/>
            <person name="Santos A.J."/>
        </authorList>
    </citation>
    <scope>NUCLEOTIDE SEQUENCE</scope>
    <source>
        <tissue evidence="1">Shoot tissue taken approximately 20 cm above the soil surface</tissue>
    </source>
</reference>
<dbReference type="EMBL" id="GBRH01173524">
    <property type="protein sequence ID" value="JAE24372.1"/>
    <property type="molecule type" value="Transcribed_RNA"/>
</dbReference>
<name>A0A0A9GIR3_ARUDO</name>
<accession>A0A0A9GIR3</accession>